<keyword evidence="5" id="KW-0812">Transmembrane</keyword>
<dbReference type="OrthoDB" id="2102561at2759"/>
<feature type="transmembrane region" description="Helical" evidence="5">
    <location>
        <begin position="299"/>
        <end position="322"/>
    </location>
</feature>
<organism evidence="6 7">
    <name type="scientific">Conidiobolus coronatus (strain ATCC 28846 / CBS 209.66 / NRRL 28638)</name>
    <name type="common">Delacroixia coronata</name>
    <dbReference type="NCBI Taxonomy" id="796925"/>
    <lineage>
        <taxon>Eukaryota</taxon>
        <taxon>Fungi</taxon>
        <taxon>Fungi incertae sedis</taxon>
        <taxon>Zoopagomycota</taxon>
        <taxon>Entomophthoromycotina</taxon>
        <taxon>Entomophthoromycetes</taxon>
        <taxon>Entomophthorales</taxon>
        <taxon>Ancylistaceae</taxon>
        <taxon>Conidiobolus</taxon>
    </lineage>
</organism>
<dbReference type="InterPro" id="IPR036291">
    <property type="entry name" value="NAD(P)-bd_dom_sf"/>
</dbReference>
<keyword evidence="5" id="KW-0472">Membrane</keyword>
<keyword evidence="2" id="KW-0521">NADP</keyword>
<dbReference type="InterPro" id="IPR020904">
    <property type="entry name" value="Sc_DH/Rdtase_CS"/>
</dbReference>
<reference evidence="6 7" key="1">
    <citation type="journal article" date="2015" name="Genome Biol. Evol.">
        <title>Phylogenomic analyses indicate that early fungi evolved digesting cell walls of algal ancestors of land plants.</title>
        <authorList>
            <person name="Chang Y."/>
            <person name="Wang S."/>
            <person name="Sekimoto S."/>
            <person name="Aerts A.L."/>
            <person name="Choi C."/>
            <person name="Clum A."/>
            <person name="LaButti K.M."/>
            <person name="Lindquist E.A."/>
            <person name="Yee Ngan C."/>
            <person name="Ohm R.A."/>
            <person name="Salamov A.A."/>
            <person name="Grigoriev I.V."/>
            <person name="Spatafora J.W."/>
            <person name="Berbee M.L."/>
        </authorList>
    </citation>
    <scope>NUCLEOTIDE SEQUENCE [LARGE SCALE GENOMIC DNA]</scope>
    <source>
        <strain evidence="6 7">NRRL 28638</strain>
    </source>
</reference>
<feature type="transmembrane region" description="Helical" evidence="5">
    <location>
        <begin position="253"/>
        <end position="271"/>
    </location>
</feature>
<keyword evidence="7" id="KW-1185">Reference proteome</keyword>
<dbReference type="PANTHER" id="PTHR44169:SF6">
    <property type="entry name" value="NADPH-DEPENDENT 1-ACYLDIHYDROXYACETONE PHOSPHATE REDUCTASE"/>
    <property type="match status" value="1"/>
</dbReference>
<proteinExistence type="inferred from homology"/>
<comment type="similarity">
    <text evidence="1 4">Belongs to the short-chain dehydrogenases/reductases (SDR) family.</text>
</comment>
<dbReference type="PROSITE" id="PS00061">
    <property type="entry name" value="ADH_SHORT"/>
    <property type="match status" value="1"/>
</dbReference>
<dbReference type="SUPFAM" id="SSF51735">
    <property type="entry name" value="NAD(P)-binding Rossmann-fold domains"/>
    <property type="match status" value="1"/>
</dbReference>
<dbReference type="Pfam" id="PF00106">
    <property type="entry name" value="adh_short"/>
    <property type="match status" value="1"/>
</dbReference>
<dbReference type="CDD" id="cd05374">
    <property type="entry name" value="17beta-HSD-like_SDR_c"/>
    <property type="match status" value="1"/>
</dbReference>
<dbReference type="InterPro" id="IPR002347">
    <property type="entry name" value="SDR_fam"/>
</dbReference>
<evidence type="ECO:0000256" key="5">
    <source>
        <dbReference type="SAM" id="Phobius"/>
    </source>
</evidence>
<dbReference type="STRING" id="796925.A0A137P3R2"/>
<dbReference type="AlphaFoldDB" id="A0A137P3R2"/>
<dbReference type="Gene3D" id="3.40.50.720">
    <property type="entry name" value="NAD(P)-binding Rossmann-like Domain"/>
    <property type="match status" value="1"/>
</dbReference>
<evidence type="ECO:0000256" key="3">
    <source>
        <dbReference type="ARBA" id="ARBA00023002"/>
    </source>
</evidence>
<evidence type="ECO:0000256" key="1">
    <source>
        <dbReference type="ARBA" id="ARBA00006484"/>
    </source>
</evidence>
<evidence type="ECO:0000313" key="7">
    <source>
        <dbReference type="Proteomes" id="UP000070444"/>
    </source>
</evidence>
<evidence type="ECO:0000256" key="2">
    <source>
        <dbReference type="ARBA" id="ARBA00022857"/>
    </source>
</evidence>
<dbReference type="GO" id="GO:0005783">
    <property type="term" value="C:endoplasmic reticulum"/>
    <property type="evidence" value="ECO:0007669"/>
    <property type="project" value="TreeGrafter"/>
</dbReference>
<evidence type="ECO:0000313" key="6">
    <source>
        <dbReference type="EMBL" id="KXN69662.1"/>
    </source>
</evidence>
<dbReference type="PANTHER" id="PTHR44169">
    <property type="entry name" value="NADPH-DEPENDENT 1-ACYLDIHYDROXYACETONE PHOSPHATE REDUCTASE"/>
    <property type="match status" value="1"/>
</dbReference>
<keyword evidence="3" id="KW-0560">Oxidoreductase</keyword>
<dbReference type="EMBL" id="KQ964527">
    <property type="protein sequence ID" value="KXN69662.1"/>
    <property type="molecule type" value="Genomic_DNA"/>
</dbReference>
<accession>A0A137P3R2</accession>
<protein>
    <submittedName>
        <fullName evidence="6">NAD(P)-binding protein</fullName>
    </submittedName>
</protein>
<dbReference type="GO" id="GO:0016491">
    <property type="term" value="F:oxidoreductase activity"/>
    <property type="evidence" value="ECO:0007669"/>
    <property type="project" value="UniProtKB-KW"/>
</dbReference>
<dbReference type="OMA" id="NTACMET"/>
<name>A0A137P3R2_CONC2</name>
<gene>
    <name evidence="6" type="ORF">CONCODRAFT_79218</name>
</gene>
<dbReference type="PRINTS" id="PR00081">
    <property type="entry name" value="GDHRDH"/>
</dbReference>
<dbReference type="Proteomes" id="UP000070444">
    <property type="component" value="Unassembled WGS sequence"/>
</dbReference>
<sequence>MEKKVVLITGCSNGGIGSHLAQQFSLSNCQVFATSTSKSKMSDLEPFGCHLLELNVLEVNSVELAVEEVIKRAGKIDILINNAGVTVSAPLIETNIEQVNHTYQTNILGLLRVTQKVTPYMIEAKSGTVVNIGSIAGEINTPYSGTYSSSKAAVTSLTRVLRLELAPFGIDTLLVKPGAVKSNIGKNNLLFKNESNNEFQLYQNVQGYILKRANISQNTACMETSYFAKKVVSHILRRSSPTYQYYRFLSNPFNVLLFVLANLIGLVIPSLRPSMSYFKNKFWALPGEIVYGGQWTMPYFVALFPAYIVNFVQWVSFGLGYVN</sequence>
<evidence type="ECO:0000256" key="4">
    <source>
        <dbReference type="RuleBase" id="RU000363"/>
    </source>
</evidence>
<dbReference type="PRINTS" id="PR00080">
    <property type="entry name" value="SDRFAMILY"/>
</dbReference>
<dbReference type="FunFam" id="3.40.50.720:FF:000261">
    <property type="entry name" value="NADPH-dependent 1-acyldihydroxyacetone phosphate reductase"/>
    <property type="match status" value="1"/>
</dbReference>
<keyword evidence="5" id="KW-1133">Transmembrane helix</keyword>